<evidence type="ECO:0000313" key="3">
    <source>
        <dbReference type="Proteomes" id="UP000427906"/>
    </source>
</evidence>
<dbReference type="Gene3D" id="3.30.450.40">
    <property type="match status" value="1"/>
</dbReference>
<feature type="domain" description="HD-GYP" evidence="1">
    <location>
        <begin position="169"/>
        <end position="364"/>
    </location>
</feature>
<dbReference type="SMART" id="SM00065">
    <property type="entry name" value="GAF"/>
    <property type="match status" value="1"/>
</dbReference>
<dbReference type="RefSeq" id="WP_155317158.1">
    <property type="nucleotide sequence ID" value="NZ_AP021874.1"/>
</dbReference>
<dbReference type="SUPFAM" id="SSF55781">
    <property type="entry name" value="GAF domain-like"/>
    <property type="match status" value="1"/>
</dbReference>
<dbReference type="SUPFAM" id="SSF109604">
    <property type="entry name" value="HD-domain/PDEase-like"/>
    <property type="match status" value="1"/>
</dbReference>
<dbReference type="SMART" id="SM00471">
    <property type="entry name" value="HDc"/>
    <property type="match status" value="1"/>
</dbReference>
<dbReference type="InterPro" id="IPR006675">
    <property type="entry name" value="HDIG_dom"/>
</dbReference>
<dbReference type="AlphaFoldDB" id="A0A5K7YWL9"/>
<dbReference type="PROSITE" id="PS51832">
    <property type="entry name" value="HD_GYP"/>
    <property type="match status" value="1"/>
</dbReference>
<evidence type="ECO:0000313" key="2">
    <source>
        <dbReference type="EMBL" id="BBO69077.1"/>
    </source>
</evidence>
<dbReference type="KEGG" id="dalk:DSCA_30070"/>
<evidence type="ECO:0000259" key="1">
    <source>
        <dbReference type="PROSITE" id="PS51832"/>
    </source>
</evidence>
<protein>
    <recommendedName>
        <fullName evidence="1">HD-GYP domain-containing protein</fullName>
    </recommendedName>
</protein>
<dbReference type="OrthoDB" id="9764337at2"/>
<dbReference type="InterPro" id="IPR003018">
    <property type="entry name" value="GAF"/>
</dbReference>
<dbReference type="Pfam" id="PF13487">
    <property type="entry name" value="HD_5"/>
    <property type="match status" value="1"/>
</dbReference>
<gene>
    <name evidence="2" type="ORF">DSCA_30070</name>
</gene>
<dbReference type="Pfam" id="PF13185">
    <property type="entry name" value="GAF_2"/>
    <property type="match status" value="1"/>
</dbReference>
<dbReference type="Gene3D" id="1.10.3210.10">
    <property type="entry name" value="Hypothetical protein af1432"/>
    <property type="match status" value="1"/>
</dbReference>
<keyword evidence="3" id="KW-1185">Reference proteome</keyword>
<dbReference type="InterPro" id="IPR029016">
    <property type="entry name" value="GAF-like_dom_sf"/>
</dbReference>
<dbReference type="PANTHER" id="PTHR43155:SF2">
    <property type="entry name" value="CYCLIC DI-GMP PHOSPHODIESTERASE PA4108"/>
    <property type="match status" value="1"/>
</dbReference>
<dbReference type="EMBL" id="AP021874">
    <property type="protein sequence ID" value="BBO69077.1"/>
    <property type="molecule type" value="Genomic_DNA"/>
</dbReference>
<dbReference type="CDD" id="cd00077">
    <property type="entry name" value="HDc"/>
    <property type="match status" value="1"/>
</dbReference>
<sequence length="393" mass="43012">MVSGYHQYFKAFADVSKAIHSGMETEEILGRIVTSISDTMAAKGCIYWVVNRDAGCIAHKVSSGFDFRSLSAVDLPTLQTLFPADADHLVFIADVRYDDRLPDLERLGKRRVVSVIGMPVQIDPPYGGILAVYFGAKRDLSRAEVEFLTALGEQGAIALHKALRYDERLLDTFRQTVEGLTMALEAKHPETHGHSLNVGRLAEATALKMGMTEKAARSLYQAGLLHDIGKIGTGREILGRLGRLSSREMDLVRMHPVVGANILRPLVFLSHLVPMVRHHHERMDGSGYPDGLAGTAIPVGARILAVCDAFETMIAGRAGIRPISLEDAAVQLNIGAGTRFDPQAASALVAAVRENPSVLDTPMGSDADLKRFEMLFRDHREMDRNAPWCTVSF</sequence>
<dbReference type="PANTHER" id="PTHR43155">
    <property type="entry name" value="CYCLIC DI-GMP PHOSPHODIESTERASE PA4108-RELATED"/>
    <property type="match status" value="1"/>
</dbReference>
<dbReference type="NCBIfam" id="TIGR00277">
    <property type="entry name" value="HDIG"/>
    <property type="match status" value="1"/>
</dbReference>
<dbReference type="InterPro" id="IPR037522">
    <property type="entry name" value="HD_GYP_dom"/>
</dbReference>
<dbReference type="InterPro" id="IPR003607">
    <property type="entry name" value="HD/PDEase_dom"/>
</dbReference>
<reference evidence="2 3" key="1">
    <citation type="submission" date="2019-11" db="EMBL/GenBank/DDBJ databases">
        <title>Comparative genomics of hydrocarbon-degrading Desulfosarcina strains.</title>
        <authorList>
            <person name="Watanabe M."/>
            <person name="Kojima H."/>
            <person name="Fukui M."/>
        </authorList>
    </citation>
    <scope>NUCLEOTIDE SEQUENCE [LARGE SCALE GENOMIC DNA]</scope>
    <source>
        <strain evidence="2 3">PL12</strain>
    </source>
</reference>
<name>A0A5K7YWL9_9BACT</name>
<accession>A0A5K7YWL9</accession>
<proteinExistence type="predicted"/>
<organism evidence="2 3">
    <name type="scientific">Desulfosarcina alkanivorans</name>
    <dbReference type="NCBI Taxonomy" id="571177"/>
    <lineage>
        <taxon>Bacteria</taxon>
        <taxon>Pseudomonadati</taxon>
        <taxon>Thermodesulfobacteriota</taxon>
        <taxon>Desulfobacteria</taxon>
        <taxon>Desulfobacterales</taxon>
        <taxon>Desulfosarcinaceae</taxon>
        <taxon>Desulfosarcina</taxon>
    </lineage>
</organism>
<dbReference type="Proteomes" id="UP000427906">
    <property type="component" value="Chromosome"/>
</dbReference>